<dbReference type="PANTHER" id="PTHR10342">
    <property type="entry name" value="ARYLSULFATASE"/>
    <property type="match status" value="1"/>
</dbReference>
<sequence length="611" mass="68789">MITPNLEKFARSGVILNSSYVQYYCSPSRNSFMTGYFPYHTGLQHDVISAGEPRYVPANFTMLPEVLRTAGYKTHIVGKWHLGMCNWKYTPTYRGFDSYFGYYDGTEDYYTHMTGDGYDLRSNTSVAKDPSDTHFNYLFTQKAIEVIEGHDPNTPLFLYLPFHLVHDPLQVPEKYENMYKSIETVDRRVYCGMVSMMDESFGNITAALDRAGLLDNALLIFTTDNGGPVIHAANNWPLRGAKTTFWEGGTRGVAFVWSKNLVSKAGTITNEMMHAVDWFPTILHLAGAEAPSDIDGVNQWEMLSQGAASNRFEFVYNIDTIMNSTAIRYKDYKLMTGSPGNYNDWYPLPKFTGEESGQFLFSNNSERDSQWGPQLFNIRNDPEERVNLADSEPEMLQFMMARLHKWMVSGVPPQNAPVDPKSDPKNWGGVWTPGDCSSYKNGANYIDGETEGRAECRGSGGDVNSFSVLLSPLLKITRNTSLVFNYVRSLPATLSVFVATCTEIIEVFPEQTDNKSPPPLIYINPSVVKIGFRARRADVGYVVGLNDVKLQAARSTDLSGFTEIQSTEVENSNIIRQQQQQQQQRNLAVILLFGEEELWALASYVVKTESD</sequence>
<keyword evidence="9" id="KW-1185">Reference proteome</keyword>
<keyword evidence="6" id="KW-0325">Glycoprotein</keyword>
<keyword evidence="3" id="KW-0479">Metal-binding</keyword>
<dbReference type="PROSITE" id="PS00149">
    <property type="entry name" value="SULFATASE_2"/>
    <property type="match status" value="1"/>
</dbReference>
<keyword evidence="5" id="KW-0106">Calcium</keyword>
<evidence type="ECO:0000256" key="4">
    <source>
        <dbReference type="ARBA" id="ARBA00022801"/>
    </source>
</evidence>
<evidence type="ECO:0000256" key="5">
    <source>
        <dbReference type="ARBA" id="ARBA00022837"/>
    </source>
</evidence>
<dbReference type="CDD" id="cd16029">
    <property type="entry name" value="4-S"/>
    <property type="match status" value="1"/>
</dbReference>
<evidence type="ECO:0000256" key="2">
    <source>
        <dbReference type="ARBA" id="ARBA00008779"/>
    </source>
</evidence>
<accession>A0A2T7PKE8</accession>
<evidence type="ECO:0000256" key="1">
    <source>
        <dbReference type="ARBA" id="ARBA00001913"/>
    </source>
</evidence>
<dbReference type="Proteomes" id="UP000245119">
    <property type="component" value="Linkage Group LG3"/>
</dbReference>
<dbReference type="GO" id="GO:0008484">
    <property type="term" value="F:sulfuric ester hydrolase activity"/>
    <property type="evidence" value="ECO:0007669"/>
    <property type="project" value="InterPro"/>
</dbReference>
<keyword evidence="4" id="KW-0378">Hydrolase</keyword>
<comment type="similarity">
    <text evidence="2">Belongs to the sulfatase family.</text>
</comment>
<organism evidence="8 9">
    <name type="scientific">Pomacea canaliculata</name>
    <name type="common">Golden apple snail</name>
    <dbReference type="NCBI Taxonomy" id="400727"/>
    <lineage>
        <taxon>Eukaryota</taxon>
        <taxon>Metazoa</taxon>
        <taxon>Spiralia</taxon>
        <taxon>Lophotrochozoa</taxon>
        <taxon>Mollusca</taxon>
        <taxon>Gastropoda</taxon>
        <taxon>Caenogastropoda</taxon>
        <taxon>Architaenioglossa</taxon>
        <taxon>Ampullarioidea</taxon>
        <taxon>Ampullariidae</taxon>
        <taxon>Pomacea</taxon>
    </lineage>
</organism>
<comment type="caution">
    <text evidence="8">The sequence shown here is derived from an EMBL/GenBank/DDBJ whole genome shotgun (WGS) entry which is preliminary data.</text>
</comment>
<comment type="cofactor">
    <cofactor evidence="1">
        <name>Ca(2+)</name>
        <dbReference type="ChEBI" id="CHEBI:29108"/>
    </cofactor>
</comment>
<dbReference type="Gene3D" id="3.40.720.10">
    <property type="entry name" value="Alkaline Phosphatase, subunit A"/>
    <property type="match status" value="1"/>
</dbReference>
<evidence type="ECO:0000259" key="7">
    <source>
        <dbReference type="Pfam" id="PF00884"/>
    </source>
</evidence>
<evidence type="ECO:0000313" key="9">
    <source>
        <dbReference type="Proteomes" id="UP000245119"/>
    </source>
</evidence>
<dbReference type="SUPFAM" id="SSF53649">
    <property type="entry name" value="Alkaline phosphatase-like"/>
    <property type="match status" value="1"/>
</dbReference>
<dbReference type="EMBL" id="PZQS01000003">
    <property type="protein sequence ID" value="PVD33872.1"/>
    <property type="molecule type" value="Genomic_DNA"/>
</dbReference>
<protein>
    <recommendedName>
        <fullName evidence="7">Sulfatase N-terminal domain-containing protein</fullName>
    </recommendedName>
</protein>
<proteinExistence type="inferred from homology"/>
<dbReference type="PANTHER" id="PTHR10342:SF273">
    <property type="entry name" value="RE14504P"/>
    <property type="match status" value="1"/>
</dbReference>
<dbReference type="Pfam" id="PF00884">
    <property type="entry name" value="Sulfatase"/>
    <property type="match status" value="1"/>
</dbReference>
<dbReference type="OrthoDB" id="103349at2759"/>
<evidence type="ECO:0000313" key="8">
    <source>
        <dbReference type="EMBL" id="PVD33872.1"/>
    </source>
</evidence>
<dbReference type="AlphaFoldDB" id="A0A2T7PKE8"/>
<feature type="domain" description="Sulfatase N-terminal" evidence="7">
    <location>
        <begin position="3"/>
        <end position="288"/>
    </location>
</feature>
<dbReference type="InterPro" id="IPR047115">
    <property type="entry name" value="ARSB"/>
</dbReference>
<name>A0A2T7PKE8_POMCA</name>
<evidence type="ECO:0000256" key="6">
    <source>
        <dbReference type="ARBA" id="ARBA00023180"/>
    </source>
</evidence>
<dbReference type="InterPro" id="IPR000917">
    <property type="entry name" value="Sulfatase_N"/>
</dbReference>
<dbReference type="InterPro" id="IPR017850">
    <property type="entry name" value="Alkaline_phosphatase_core_sf"/>
</dbReference>
<reference evidence="8 9" key="1">
    <citation type="submission" date="2018-04" db="EMBL/GenBank/DDBJ databases">
        <title>The genome of golden apple snail Pomacea canaliculata provides insight into stress tolerance and invasive adaptation.</title>
        <authorList>
            <person name="Liu C."/>
            <person name="Liu B."/>
            <person name="Ren Y."/>
            <person name="Zhang Y."/>
            <person name="Wang H."/>
            <person name="Li S."/>
            <person name="Jiang F."/>
            <person name="Yin L."/>
            <person name="Zhang G."/>
            <person name="Qian W."/>
            <person name="Fan W."/>
        </authorList>
    </citation>
    <scope>NUCLEOTIDE SEQUENCE [LARGE SCALE GENOMIC DNA]</scope>
    <source>
        <strain evidence="8">SZHN2017</strain>
        <tissue evidence="8">Muscle</tissue>
    </source>
</reference>
<dbReference type="Gene3D" id="3.30.1120.10">
    <property type="match status" value="1"/>
</dbReference>
<evidence type="ECO:0000256" key="3">
    <source>
        <dbReference type="ARBA" id="ARBA00022723"/>
    </source>
</evidence>
<gene>
    <name evidence="8" type="ORF">C0Q70_05134</name>
</gene>
<dbReference type="GO" id="GO:0046872">
    <property type="term" value="F:metal ion binding"/>
    <property type="evidence" value="ECO:0007669"/>
    <property type="project" value="UniProtKB-KW"/>
</dbReference>
<dbReference type="InterPro" id="IPR024607">
    <property type="entry name" value="Sulfatase_CS"/>
</dbReference>